<keyword evidence="3" id="KW-0547">Nucleotide-binding</keyword>
<dbReference type="InterPro" id="IPR003593">
    <property type="entry name" value="AAA+_ATPase"/>
</dbReference>
<evidence type="ECO:0000256" key="3">
    <source>
        <dbReference type="ARBA" id="ARBA00022741"/>
    </source>
</evidence>
<evidence type="ECO:0000313" key="8">
    <source>
        <dbReference type="Proteomes" id="UP000007947"/>
    </source>
</evidence>
<dbReference type="RefSeq" id="WP_013865076.1">
    <property type="nucleotide sequence ID" value="NC_015635.1"/>
</dbReference>
<dbReference type="STRING" id="1032480.MLP_42260"/>
<dbReference type="GO" id="GO:0005524">
    <property type="term" value="F:ATP binding"/>
    <property type="evidence" value="ECO:0007669"/>
    <property type="project" value="UniProtKB-KW"/>
</dbReference>
<keyword evidence="2" id="KW-0813">Transport</keyword>
<dbReference type="KEGG" id="mph:MLP_42260"/>
<dbReference type="EMBL" id="AP012204">
    <property type="protein sequence ID" value="BAK37240.1"/>
    <property type="molecule type" value="Genomic_DNA"/>
</dbReference>
<accession>F5XS27</accession>
<dbReference type="GO" id="GO:0016887">
    <property type="term" value="F:ATP hydrolysis activity"/>
    <property type="evidence" value="ECO:0007669"/>
    <property type="project" value="InterPro"/>
</dbReference>
<keyword evidence="4 7" id="KW-0067">ATP-binding</keyword>
<evidence type="ECO:0000259" key="6">
    <source>
        <dbReference type="PROSITE" id="PS50893"/>
    </source>
</evidence>
<sequence length="370" mass="38797">MRQGPAQIGEVSVSGSAMSASADGWALRTQGLVKSYRRRRGVSVPAVDRLDLNVPAGGVHGFLGPNGSGKTTTIRMALGLIRADAGQIEIFGTQVPQRLPEVVDRVGAIVEQPKFFPNFSARRNLELLATGIGTPPAQVGKVLEQVGLSERARDRYKTYSLGMKQRLAIAATLLKDPDLLIFDEPTNGLDPAGIHAVRLTMRQLAGQGKTVLVSSHILAEVQQVADTVSIVGQGRLLAEGRVRDLLASAGGGFVVRATDPVATGELLRSAGFRLTQNPDGGLLVTLAPDGSAVDGAALNRFLAERGIFAAELYRQTDSLEQVFLDLTAGVALGQPSPPAPPTSPARPPATSQPPGSQPPPALPSSSEPLR</sequence>
<evidence type="ECO:0000256" key="1">
    <source>
        <dbReference type="ARBA" id="ARBA00005417"/>
    </source>
</evidence>
<proteinExistence type="inferred from homology"/>
<dbReference type="PROSITE" id="PS00211">
    <property type="entry name" value="ABC_TRANSPORTER_1"/>
    <property type="match status" value="1"/>
</dbReference>
<dbReference type="Proteomes" id="UP000007947">
    <property type="component" value="Chromosome"/>
</dbReference>
<evidence type="ECO:0000313" key="7">
    <source>
        <dbReference type="EMBL" id="BAK37240.1"/>
    </source>
</evidence>
<evidence type="ECO:0000256" key="4">
    <source>
        <dbReference type="ARBA" id="ARBA00022840"/>
    </source>
</evidence>
<dbReference type="InterPro" id="IPR017871">
    <property type="entry name" value="ABC_transporter-like_CS"/>
</dbReference>
<comment type="similarity">
    <text evidence="1">Belongs to the ABC transporter superfamily.</text>
</comment>
<dbReference type="InterPro" id="IPR003439">
    <property type="entry name" value="ABC_transporter-like_ATP-bd"/>
</dbReference>
<dbReference type="Pfam" id="PF00005">
    <property type="entry name" value="ABC_tran"/>
    <property type="match status" value="1"/>
</dbReference>
<dbReference type="SUPFAM" id="SSF52540">
    <property type="entry name" value="P-loop containing nucleoside triphosphate hydrolases"/>
    <property type="match status" value="1"/>
</dbReference>
<dbReference type="PANTHER" id="PTHR43335">
    <property type="entry name" value="ABC TRANSPORTER, ATP-BINDING PROTEIN"/>
    <property type="match status" value="1"/>
</dbReference>
<reference evidence="7 8" key="1">
    <citation type="submission" date="2011-05" db="EMBL/GenBank/DDBJ databases">
        <title>Whole genome sequence of Microlunatus phosphovorus NM-1.</title>
        <authorList>
            <person name="Hosoyama A."/>
            <person name="Sasaki K."/>
            <person name="Harada T."/>
            <person name="Igarashi R."/>
            <person name="Kawakoshi A."/>
            <person name="Sasagawa M."/>
            <person name="Fukada J."/>
            <person name="Nakamura S."/>
            <person name="Katano Y."/>
            <person name="Hanada S."/>
            <person name="Kamagata Y."/>
            <person name="Nakamura N."/>
            <person name="Yamazaki S."/>
            <person name="Fujita N."/>
        </authorList>
    </citation>
    <scope>NUCLEOTIDE SEQUENCE [LARGE SCALE GENOMIC DNA]</scope>
    <source>
        <strain evidence="8">ATCC 700054 / DSM 10555 / JCM 9379 / NBRC 101784 / NCIMB 13414 / VKM Ac-1990 / NM-1</strain>
    </source>
</reference>
<dbReference type="InterPro" id="IPR027417">
    <property type="entry name" value="P-loop_NTPase"/>
</dbReference>
<gene>
    <name evidence="7" type="ordered locus">MLP_42260</name>
</gene>
<dbReference type="PROSITE" id="PS50893">
    <property type="entry name" value="ABC_TRANSPORTER_2"/>
    <property type="match status" value="1"/>
</dbReference>
<dbReference type="SMART" id="SM00382">
    <property type="entry name" value="AAA"/>
    <property type="match status" value="1"/>
</dbReference>
<dbReference type="HOGENOM" id="CLU_000604_1_2_11"/>
<dbReference type="Gene3D" id="3.40.50.300">
    <property type="entry name" value="P-loop containing nucleotide triphosphate hydrolases"/>
    <property type="match status" value="1"/>
</dbReference>
<dbReference type="PANTHER" id="PTHR43335:SF4">
    <property type="entry name" value="ABC TRANSPORTER, ATP-BINDING PROTEIN"/>
    <property type="match status" value="1"/>
</dbReference>
<keyword evidence="8" id="KW-1185">Reference proteome</keyword>
<organism evidence="7 8">
    <name type="scientific">Microlunatus phosphovorus (strain ATCC 700054 / DSM 10555 / JCM 9379 / NBRC 101784 / NCIMB 13414 / VKM Ac-1990 / NM-1)</name>
    <dbReference type="NCBI Taxonomy" id="1032480"/>
    <lineage>
        <taxon>Bacteria</taxon>
        <taxon>Bacillati</taxon>
        <taxon>Actinomycetota</taxon>
        <taxon>Actinomycetes</taxon>
        <taxon>Propionibacteriales</taxon>
        <taxon>Propionibacteriaceae</taxon>
        <taxon>Microlunatus</taxon>
    </lineage>
</organism>
<evidence type="ECO:0000256" key="5">
    <source>
        <dbReference type="SAM" id="MobiDB-lite"/>
    </source>
</evidence>
<dbReference type="eggNOG" id="COG1131">
    <property type="taxonomic scope" value="Bacteria"/>
</dbReference>
<feature type="compositionally biased region" description="Pro residues" evidence="5">
    <location>
        <begin position="335"/>
        <end position="362"/>
    </location>
</feature>
<dbReference type="AlphaFoldDB" id="F5XS27"/>
<protein>
    <submittedName>
        <fullName evidence="7">Putative ABC transporter ATP-binding protein</fullName>
    </submittedName>
</protein>
<name>F5XS27_MICPN</name>
<evidence type="ECO:0000256" key="2">
    <source>
        <dbReference type="ARBA" id="ARBA00022448"/>
    </source>
</evidence>
<feature type="domain" description="ABC transporter" evidence="6">
    <location>
        <begin position="27"/>
        <end position="258"/>
    </location>
</feature>
<feature type="region of interest" description="Disordered" evidence="5">
    <location>
        <begin position="331"/>
        <end position="370"/>
    </location>
</feature>